<keyword evidence="1" id="KW-1133">Transmembrane helix</keyword>
<protein>
    <recommendedName>
        <fullName evidence="4">Replication restart DNA helicase PriA</fullName>
    </recommendedName>
</protein>
<evidence type="ECO:0000256" key="1">
    <source>
        <dbReference type="SAM" id="Phobius"/>
    </source>
</evidence>
<evidence type="ECO:0000313" key="3">
    <source>
        <dbReference type="Proteomes" id="UP000238358"/>
    </source>
</evidence>
<dbReference type="OrthoDB" id="3182597at2"/>
<accession>A0A2S0M4C8</accession>
<sequence length="372" mass="41493">MADTSVSYQCPNCGAPLQFKPKDKTVTCDYCDTKFDVPTLEALYAQKEARAAAADAARKAHWKTEAAGQDWSDDEAAHLQTYTCSSCGAEIVCDKNTMATECCYCGNPTLIPSRFSGMLKPDYVIPFNKTKEEAVAALKQFYQGRWLLPRAFTANNRVEAIQPMYVPFWLFHAQVTATAAFRAEDDAVFETPDETLIETSIYHCDRTGTLAFHRIPVDGSQKMDDTYMESIEPFDYSEMVPFSPAYFAGYLADKYDVDAEAAVPRADERLSQSAFAILEDTVDNHQRRTFEDGVVHKDEGTVEYAMAPVWILTTRYDGKPYTFMMNGQTGKMAGSLPYDKAKSYEYGAALAVVLVPVLYFLAKFVMIGSGLL</sequence>
<dbReference type="PANTHER" id="PTHR37826:SF3">
    <property type="entry name" value="J DOMAIN-CONTAINING PROTEIN"/>
    <property type="match status" value="1"/>
</dbReference>
<keyword evidence="1" id="KW-0472">Membrane</keyword>
<evidence type="ECO:0008006" key="4">
    <source>
        <dbReference type="Google" id="ProtNLM"/>
    </source>
</evidence>
<dbReference type="AlphaFoldDB" id="A0A2S0M4C8"/>
<dbReference type="EMBL" id="CP027569">
    <property type="protein sequence ID" value="AVO26303.1"/>
    <property type="molecule type" value="Genomic_DNA"/>
</dbReference>
<name>A0A2S0M4C8_MEGEL</name>
<dbReference type="PANTHER" id="PTHR37826">
    <property type="entry name" value="FLOTILLIN BAND_7_5 DOMAIN PROTEIN"/>
    <property type="match status" value="1"/>
</dbReference>
<feature type="transmembrane region" description="Helical" evidence="1">
    <location>
        <begin position="346"/>
        <end position="366"/>
    </location>
</feature>
<dbReference type="Gene3D" id="2.20.28.30">
    <property type="entry name" value="RNA polymerase ii, chain L"/>
    <property type="match status" value="2"/>
</dbReference>
<dbReference type="RefSeq" id="WP_027895312.1">
    <property type="nucleotide sequence ID" value="NZ_CP027569.1"/>
</dbReference>
<organism evidence="2 3">
    <name type="scientific">Megasphaera elsdenii</name>
    <dbReference type="NCBI Taxonomy" id="907"/>
    <lineage>
        <taxon>Bacteria</taxon>
        <taxon>Bacillati</taxon>
        <taxon>Bacillota</taxon>
        <taxon>Negativicutes</taxon>
        <taxon>Veillonellales</taxon>
        <taxon>Veillonellaceae</taxon>
        <taxon>Megasphaera</taxon>
    </lineage>
</organism>
<keyword evidence="1" id="KW-0812">Transmembrane</keyword>
<dbReference type="Proteomes" id="UP000238358">
    <property type="component" value="Chromosome"/>
</dbReference>
<gene>
    <name evidence="2" type="ORF">C6Y28_00900</name>
</gene>
<proteinExistence type="predicted"/>
<evidence type="ECO:0000313" key="2">
    <source>
        <dbReference type="EMBL" id="AVO26303.1"/>
    </source>
</evidence>
<reference evidence="2 3" key="1">
    <citation type="journal article" date="2018" name="Genome Announc.">
        <title>Complete genomes of two Megasphaera elsdenii strains, NCIMB 702410 and ATCC 25940.</title>
        <authorList>
            <person name="Hatmaker E.A."/>
            <person name="O'Dell K."/>
            <person name="Riley L.A."/>
            <person name="Klingeman D.M."/>
            <person name="Guss A.M."/>
        </authorList>
    </citation>
    <scope>NUCLEOTIDE SEQUENCE [LARGE SCALE GENOMIC DNA]</scope>
    <source>
        <strain evidence="2 3">NCIMB702410</strain>
    </source>
</reference>